<dbReference type="RefSeq" id="WP_040116208.1">
    <property type="nucleotide sequence ID" value="NZ_CP006880.1"/>
</dbReference>
<geneLocation type="plasmid" evidence="1 2">
    <name>pRgalR602c</name>
</geneLocation>
<dbReference type="InterPro" id="IPR024747">
    <property type="entry name" value="Pyridox_Oxase-rel"/>
</dbReference>
<dbReference type="Proteomes" id="UP000031368">
    <property type="component" value="Plasmid pRgalR602c"/>
</dbReference>
<reference evidence="1 2" key="1">
    <citation type="submission" date="2013-11" db="EMBL/GenBank/DDBJ databases">
        <title>Complete genome sequence of Rhizobium gallicum bv. gallicum R602.</title>
        <authorList>
            <person name="Bustos P."/>
            <person name="Santamaria R.I."/>
            <person name="Lozano L."/>
            <person name="Acosta J.L."/>
            <person name="Ormeno-Orrillo E."/>
            <person name="Rogel M.A."/>
            <person name="Romero D."/>
            <person name="Cevallos M.A."/>
            <person name="Martinez-Romero E."/>
            <person name="Gonzalez V."/>
        </authorList>
    </citation>
    <scope>NUCLEOTIDE SEQUENCE [LARGE SCALE GENOMIC DNA]</scope>
    <source>
        <strain evidence="1 2">R602</strain>
        <plasmid evidence="1 2">pRgalR602c</plasmid>
    </source>
</reference>
<protein>
    <submittedName>
        <fullName evidence="1">Pyridoxamine 5'-phosphate oxidase-like protein</fullName>
    </submittedName>
</protein>
<dbReference type="Gene3D" id="2.30.110.10">
    <property type="entry name" value="Electron Transport, Fmn-binding Protein, Chain A"/>
    <property type="match status" value="1"/>
</dbReference>
<dbReference type="AlphaFoldDB" id="A0A0B4XDT8"/>
<dbReference type="InterPro" id="IPR012349">
    <property type="entry name" value="Split_barrel_FMN-bd"/>
</dbReference>
<dbReference type="KEGG" id="rga:RGR602_PC02138"/>
<dbReference type="Pfam" id="PF12900">
    <property type="entry name" value="Pyridox_ox_2"/>
    <property type="match status" value="1"/>
</dbReference>
<keyword evidence="2" id="KW-1185">Reference proteome</keyword>
<evidence type="ECO:0000313" key="1">
    <source>
        <dbReference type="EMBL" id="AJD46159.1"/>
    </source>
</evidence>
<organism evidence="1 2">
    <name type="scientific">Rhizobium gallicum bv. gallicum R602sp</name>
    <dbReference type="NCBI Taxonomy" id="1041138"/>
    <lineage>
        <taxon>Bacteria</taxon>
        <taxon>Pseudomonadati</taxon>
        <taxon>Pseudomonadota</taxon>
        <taxon>Alphaproteobacteria</taxon>
        <taxon>Hyphomicrobiales</taxon>
        <taxon>Rhizobiaceae</taxon>
        <taxon>Rhizobium/Agrobacterium group</taxon>
        <taxon>Rhizobium</taxon>
    </lineage>
</organism>
<accession>A0A0B4XDT8</accession>
<name>A0A0B4XDT8_9HYPH</name>
<dbReference type="HOGENOM" id="CLU_067890_3_0_5"/>
<dbReference type="SUPFAM" id="SSF50475">
    <property type="entry name" value="FMN-binding split barrel"/>
    <property type="match status" value="1"/>
</dbReference>
<keyword evidence="1" id="KW-0614">Plasmid</keyword>
<proteinExistence type="predicted"/>
<evidence type="ECO:0000313" key="2">
    <source>
        <dbReference type="Proteomes" id="UP000031368"/>
    </source>
</evidence>
<sequence length="157" mass="17865">MALSLRNMTQAECVSLIEQSRYGHLACCSNDQPYIVPVYFSYDKGILYSFSMPGQKVDWMRANNKVCLQIDHVSNVGWQSVIVMGKYEEFPDTDLLHSERLHAWSLLQRHSDWWEMGSLKPEPQAARSHSPHVFYGILIREMAGRAALSSDGTAKTV</sequence>
<dbReference type="EMBL" id="CP006880">
    <property type="protein sequence ID" value="AJD46159.1"/>
    <property type="molecule type" value="Genomic_DNA"/>
</dbReference>
<gene>
    <name evidence="1" type="ORF">RGR602_PC02138</name>
</gene>